<dbReference type="CDD" id="cd00167">
    <property type="entry name" value="SANT"/>
    <property type="match status" value="2"/>
</dbReference>
<sequence length="749" mass="84443">MSIAFPSYSPESPGADPSIFITFEYYLSPSYRSYLPLLAAPSTGSDASSAAVYCGICLLQKALEAAGRAFYERYERPHATSNKETSSTDENPTQRKKNGKKGKNVEENEYSTTAGGVTRGKGQSSSSSRSAKGPSSGWLQTVLKGENLYDILEVDEAASSEKIRKQYRLMAVRYHPDKNTQISSTTTGDSAPCGLLKRDVSPCESTSLNGRSATKSGTQNVSLPLRGAPSSSEENEAFLKIQEAYEILSNDELRRTYDSALPYEDAIPDGSSIVDENSFYHILSPVFRRNAKWSTRKPVPLLGNVDTSLQNVKRFYDFWFQFETWREFCMDDKHDLYDAEDRIERRWMDRENRKIQKKLLKLEYIRIHSLVNLAYSKDPRILAEKQRLEKERNERKDALRREQKKEEEKQQALLESKRKEEEIQQKKIEEEVQAQNDMRKRTKQQIKKWRQCFRQQTDVLSLHLTDYDIQTVALNCTPAELGNICGELAEIFGIVWTEGARAATPTVGGLTASLPPSLSPQEEWIFLSTESKATAAHCIRTHCNTISANLEGGNKSRLEDSFSSFKEITPIVPPKIEEKKENVNTSHAWTLEELSLLAKGLQRFPGGIVNRWQKIADFVATKSTEQVIAKTKELGQKTNLKSLGSQFDKITNEMHAKQMKGIASEKKESTIPAAASLITSVSESEASKSFSEWTREQQQALEAALLKFPASLPISERWTAIANSIPGKSRQQCAVRYKEIRLLISSRAK</sequence>
<name>A0ABQ7J8P6_9APIC</name>
<dbReference type="Pfam" id="PF23082">
    <property type="entry name" value="Myb_DNA-binding_2"/>
    <property type="match status" value="1"/>
</dbReference>
<gene>
    <name evidence="4" type="ORF">IE077_000509</name>
</gene>
<feature type="compositionally biased region" description="Low complexity" evidence="1">
    <location>
        <begin position="120"/>
        <end position="137"/>
    </location>
</feature>
<protein>
    <submittedName>
        <fullName evidence="4">DnaJ domain-containing protein</fullName>
    </submittedName>
</protein>
<dbReference type="PROSITE" id="PS50090">
    <property type="entry name" value="MYB_LIKE"/>
    <property type="match status" value="1"/>
</dbReference>
<dbReference type="SUPFAM" id="SSF46689">
    <property type="entry name" value="Homeodomain-like"/>
    <property type="match status" value="2"/>
</dbReference>
<dbReference type="InterPro" id="IPR044634">
    <property type="entry name" value="Zuotin/DnaJC2"/>
</dbReference>
<dbReference type="InterPro" id="IPR001005">
    <property type="entry name" value="SANT/Myb"/>
</dbReference>
<feature type="compositionally biased region" description="Polar residues" evidence="1">
    <location>
        <begin position="79"/>
        <end position="91"/>
    </location>
</feature>
<evidence type="ECO:0000259" key="2">
    <source>
        <dbReference type="PROSITE" id="PS50076"/>
    </source>
</evidence>
<dbReference type="Pfam" id="PF21884">
    <property type="entry name" value="ZUO1-like_ZHD"/>
    <property type="match status" value="1"/>
</dbReference>
<keyword evidence="5" id="KW-1185">Reference proteome</keyword>
<proteinExistence type="predicted"/>
<evidence type="ECO:0000313" key="5">
    <source>
        <dbReference type="Proteomes" id="UP000823046"/>
    </source>
</evidence>
<dbReference type="InterPro" id="IPR001623">
    <property type="entry name" value="DnaJ_domain"/>
</dbReference>
<dbReference type="Proteomes" id="UP000823046">
    <property type="component" value="Unassembled WGS sequence"/>
</dbReference>
<dbReference type="SMART" id="SM00717">
    <property type="entry name" value="SANT"/>
    <property type="match status" value="2"/>
</dbReference>
<dbReference type="SMART" id="SM00271">
    <property type="entry name" value="DnaJ"/>
    <property type="match status" value="1"/>
</dbReference>
<feature type="region of interest" description="Disordered" evidence="1">
    <location>
        <begin position="204"/>
        <end position="229"/>
    </location>
</feature>
<dbReference type="Gene3D" id="1.10.10.60">
    <property type="entry name" value="Homeodomain-like"/>
    <property type="match status" value="2"/>
</dbReference>
<dbReference type="InterPro" id="IPR054076">
    <property type="entry name" value="ZUO1-like_ZHD"/>
</dbReference>
<organism evidence="4 5">
    <name type="scientific">Cardiosporidium cionae</name>
    <dbReference type="NCBI Taxonomy" id="476202"/>
    <lineage>
        <taxon>Eukaryota</taxon>
        <taxon>Sar</taxon>
        <taxon>Alveolata</taxon>
        <taxon>Apicomplexa</taxon>
        <taxon>Aconoidasida</taxon>
        <taxon>Nephromycida</taxon>
        <taxon>Cardiosporidium</taxon>
    </lineage>
</organism>
<accession>A0ABQ7J8P6</accession>
<feature type="region of interest" description="Disordered" evidence="1">
    <location>
        <begin position="393"/>
        <end position="418"/>
    </location>
</feature>
<dbReference type="Gene3D" id="1.10.287.110">
    <property type="entry name" value="DnaJ domain"/>
    <property type="match status" value="1"/>
</dbReference>
<dbReference type="InterPro" id="IPR036869">
    <property type="entry name" value="J_dom_sf"/>
</dbReference>
<dbReference type="PANTHER" id="PTHR43999">
    <property type="entry name" value="DNAJ HOMOLOG SUBFAMILY C MEMBER 2"/>
    <property type="match status" value="1"/>
</dbReference>
<dbReference type="PROSITE" id="PS50076">
    <property type="entry name" value="DNAJ_2"/>
    <property type="match status" value="1"/>
</dbReference>
<dbReference type="Pfam" id="PF00226">
    <property type="entry name" value="DnaJ"/>
    <property type="match status" value="1"/>
</dbReference>
<dbReference type="EMBL" id="JADAQX010000402">
    <property type="protein sequence ID" value="KAF8820373.1"/>
    <property type="molecule type" value="Genomic_DNA"/>
</dbReference>
<feature type="domain" description="J" evidence="2">
    <location>
        <begin position="147"/>
        <end position="261"/>
    </location>
</feature>
<dbReference type="CDD" id="cd06257">
    <property type="entry name" value="DnaJ"/>
    <property type="match status" value="1"/>
</dbReference>
<dbReference type="SUPFAM" id="SSF46565">
    <property type="entry name" value="Chaperone J-domain"/>
    <property type="match status" value="2"/>
</dbReference>
<feature type="domain" description="Myb-like" evidence="3">
    <location>
        <begin position="685"/>
        <end position="741"/>
    </location>
</feature>
<comment type="caution">
    <text evidence="4">The sequence shown here is derived from an EMBL/GenBank/DDBJ whole genome shotgun (WGS) entry which is preliminary data.</text>
</comment>
<dbReference type="InterPro" id="IPR009057">
    <property type="entry name" value="Homeodomain-like_sf"/>
</dbReference>
<dbReference type="PANTHER" id="PTHR43999:SF1">
    <property type="entry name" value="DNAJ HOMOLOG SUBFAMILY C MEMBER 2"/>
    <property type="match status" value="1"/>
</dbReference>
<evidence type="ECO:0000256" key="1">
    <source>
        <dbReference type="SAM" id="MobiDB-lite"/>
    </source>
</evidence>
<dbReference type="PRINTS" id="PR00625">
    <property type="entry name" value="JDOMAIN"/>
</dbReference>
<feature type="compositionally biased region" description="Polar residues" evidence="1">
    <location>
        <begin position="204"/>
        <end position="222"/>
    </location>
</feature>
<feature type="region of interest" description="Disordered" evidence="1">
    <location>
        <begin position="77"/>
        <end position="138"/>
    </location>
</feature>
<reference evidence="4 5" key="1">
    <citation type="journal article" date="2020" name="bioRxiv">
        <title>Metabolic contributions of an alphaproteobacterial endosymbiont in the apicomplexan Cardiosporidium cionae.</title>
        <authorList>
            <person name="Hunter E.S."/>
            <person name="Paight C.J."/>
            <person name="Lane C.E."/>
        </authorList>
    </citation>
    <scope>NUCLEOTIDE SEQUENCE [LARGE SCALE GENOMIC DNA]</scope>
    <source>
        <strain evidence="4">ESH_2018</strain>
    </source>
</reference>
<evidence type="ECO:0000313" key="4">
    <source>
        <dbReference type="EMBL" id="KAF8820373.1"/>
    </source>
</evidence>
<evidence type="ECO:0000259" key="3">
    <source>
        <dbReference type="PROSITE" id="PS50090"/>
    </source>
</evidence>